<keyword evidence="2" id="KW-1185">Reference proteome</keyword>
<evidence type="ECO:0000313" key="2">
    <source>
        <dbReference type="Proteomes" id="UP000657372"/>
    </source>
</evidence>
<dbReference type="Proteomes" id="UP000657372">
    <property type="component" value="Unassembled WGS sequence"/>
</dbReference>
<sequence length="153" mass="17628">MWSTSLAVGVTDTDGYNNNLSNSDFLRRYARRLLRQARADEPLKTLPVLRRIIATQVMPELRVTDLYAVRASIQLKHVLHMLARELEFPAWEVCKHSIDSMSAAVLDRYRLELGMFGDYEKNWFPDMPTARAWQQQHGGYLVSYGQQVVALLS</sequence>
<protein>
    <submittedName>
        <fullName evidence="1">Uncharacterized protein</fullName>
    </submittedName>
</protein>
<organism evidence="1 2">
    <name type="scientific">Herminiimonas contaminans</name>
    <dbReference type="NCBI Taxonomy" id="1111140"/>
    <lineage>
        <taxon>Bacteria</taxon>
        <taxon>Pseudomonadati</taxon>
        <taxon>Pseudomonadota</taxon>
        <taxon>Betaproteobacteria</taxon>
        <taxon>Burkholderiales</taxon>
        <taxon>Oxalobacteraceae</taxon>
        <taxon>Herminiimonas</taxon>
    </lineage>
</organism>
<comment type="caution">
    <text evidence="1">The sequence shown here is derived from an EMBL/GenBank/DDBJ whole genome shotgun (WGS) entry which is preliminary data.</text>
</comment>
<proteinExistence type="predicted"/>
<accession>A0ABS0ES95</accession>
<gene>
    <name evidence="1" type="ORF">IXC47_06860</name>
</gene>
<evidence type="ECO:0000313" key="1">
    <source>
        <dbReference type="EMBL" id="MBF8177393.1"/>
    </source>
</evidence>
<name>A0ABS0ES95_9BURK</name>
<dbReference type="RefSeq" id="WP_195875109.1">
    <property type="nucleotide sequence ID" value="NZ_JADOEL010000004.1"/>
</dbReference>
<reference evidence="1 2" key="1">
    <citation type="submission" date="2020-11" db="EMBL/GenBank/DDBJ databases">
        <title>WGS of Herminiimonas contaminans strain Marseille-Q4544 isolated from planarians Schmidtea mediterranea.</title>
        <authorList>
            <person name="Kangale L."/>
        </authorList>
    </citation>
    <scope>NUCLEOTIDE SEQUENCE [LARGE SCALE GENOMIC DNA]</scope>
    <source>
        <strain evidence="1 2">Marseille-Q4544</strain>
    </source>
</reference>
<dbReference type="EMBL" id="JADOEL010000004">
    <property type="protein sequence ID" value="MBF8177393.1"/>
    <property type="molecule type" value="Genomic_DNA"/>
</dbReference>